<accession>G4Q724</accession>
<keyword evidence="2" id="KW-1185">Reference proteome</keyword>
<proteinExistence type="predicted"/>
<organism evidence="1 2">
    <name type="scientific">Acidaminococcus intestini (strain RyC-MR95)</name>
    <dbReference type="NCBI Taxonomy" id="568816"/>
    <lineage>
        <taxon>Bacteria</taxon>
        <taxon>Bacillati</taxon>
        <taxon>Bacillota</taxon>
        <taxon>Negativicutes</taxon>
        <taxon>Acidaminococcales</taxon>
        <taxon>Acidaminococcaceae</taxon>
        <taxon>Acidaminococcus</taxon>
    </lineage>
</organism>
<dbReference type="STRING" id="568816.Acin_2314"/>
<dbReference type="AlphaFoldDB" id="G4Q724"/>
<evidence type="ECO:0000313" key="2">
    <source>
        <dbReference type="Proteomes" id="UP000007093"/>
    </source>
</evidence>
<reference evidence="1 2" key="1">
    <citation type="journal article" date="2011" name="J. Bacteriol.">
        <title>Complete genome sequence of Acidaminococcus intestini RYC-MR95, a Gram-negative bacterium from the phylum Firmicutes.</title>
        <authorList>
            <person name="D'Auria G."/>
            <person name="Galan J.C."/>
            <person name="Rodriguez-Alcayna M."/>
            <person name="Moya A."/>
            <person name="Baquero F."/>
            <person name="Latorre A."/>
        </authorList>
    </citation>
    <scope>NUCLEOTIDE SEQUENCE [LARGE SCALE GENOMIC DNA]</scope>
    <source>
        <strain evidence="1 2">RyC-MR95</strain>
    </source>
</reference>
<dbReference type="Proteomes" id="UP000007093">
    <property type="component" value="Chromosome"/>
</dbReference>
<gene>
    <name evidence="1" type="ordered locus">Acin_2314</name>
</gene>
<protein>
    <submittedName>
        <fullName evidence="1">Uncharacterized protein</fullName>
    </submittedName>
</protein>
<dbReference type="InParanoid" id="G4Q724"/>
<dbReference type="EMBL" id="CP003058">
    <property type="protein sequence ID" value="AEQ23506.1"/>
    <property type="molecule type" value="Genomic_DNA"/>
</dbReference>
<name>G4Q724_ACIIR</name>
<dbReference type="KEGG" id="ain:Acin_2314"/>
<sequence length="101" mass="10787">MRFLHHTDESRRHAQGSASFQNRSLINSHLTLHLHYTLLRLGGRQPLCGIGVTSLMDSTSRPAACSARIAASRPAPGPLTKTSILFRPCSIAALAAVSAAI</sequence>
<evidence type="ECO:0000313" key="1">
    <source>
        <dbReference type="EMBL" id="AEQ23506.1"/>
    </source>
</evidence>
<dbReference type="HOGENOM" id="CLU_2285297_0_0_9"/>